<comment type="caution">
    <text evidence="1">The sequence shown here is derived from an EMBL/GenBank/DDBJ whole genome shotgun (WGS) entry which is preliminary data.</text>
</comment>
<organism evidence="1 2">
    <name type="scientific">Pistacia integerrima</name>
    <dbReference type="NCBI Taxonomy" id="434235"/>
    <lineage>
        <taxon>Eukaryota</taxon>
        <taxon>Viridiplantae</taxon>
        <taxon>Streptophyta</taxon>
        <taxon>Embryophyta</taxon>
        <taxon>Tracheophyta</taxon>
        <taxon>Spermatophyta</taxon>
        <taxon>Magnoliopsida</taxon>
        <taxon>eudicotyledons</taxon>
        <taxon>Gunneridae</taxon>
        <taxon>Pentapetalae</taxon>
        <taxon>rosids</taxon>
        <taxon>malvids</taxon>
        <taxon>Sapindales</taxon>
        <taxon>Anacardiaceae</taxon>
        <taxon>Pistacia</taxon>
    </lineage>
</organism>
<accession>A0ACC0ZSN8</accession>
<sequence>MLFYFLRDYFASCSAGKDHKRAGIAADETGVKDHRTNETELHALRRVESAAIDSSIVILDFMRPFLVQGTPIHLSVSRDISGERVAQVSEIDSATKEVDMAIAVVSHNSADDDQPLSTWIGGMHSSSVEELRLSSGRTANGLNEARERQIDIVTESTPVENKVLPFVKKSPIWNTIESMEVFQIVPQNPHFHPLGETKEEYREGSAIGIMVTFAGLFEKISMLQLNDSRRTFYSTLESLVDLEKHGFDVTVLRGRVNALLSVRVAQEQNVNELKDTEKKIIELTSDNTKLDKEVEETKKKISELQDKLESTKSKKEIQVVEISRLQSHLDGMSERVQSAQHDFEKLATAPWISG</sequence>
<dbReference type="EMBL" id="CM047736">
    <property type="protein sequence ID" value="KAJ0054712.1"/>
    <property type="molecule type" value="Genomic_DNA"/>
</dbReference>
<dbReference type="Proteomes" id="UP001163603">
    <property type="component" value="Chromosome 1"/>
</dbReference>
<protein>
    <submittedName>
        <fullName evidence="1">Uncharacterized protein</fullName>
    </submittedName>
</protein>
<gene>
    <name evidence="1" type="ORF">Pint_00824</name>
</gene>
<evidence type="ECO:0000313" key="2">
    <source>
        <dbReference type="Proteomes" id="UP001163603"/>
    </source>
</evidence>
<reference evidence="2" key="1">
    <citation type="journal article" date="2023" name="G3 (Bethesda)">
        <title>Genome assembly and association tests identify interacting loci associated with vigor, precocity, and sex in interspecific pistachio rootstocks.</title>
        <authorList>
            <person name="Palmer W."/>
            <person name="Jacygrad E."/>
            <person name="Sagayaradj S."/>
            <person name="Cavanaugh K."/>
            <person name="Han R."/>
            <person name="Bertier L."/>
            <person name="Beede B."/>
            <person name="Kafkas S."/>
            <person name="Golino D."/>
            <person name="Preece J."/>
            <person name="Michelmore R."/>
        </authorList>
    </citation>
    <scope>NUCLEOTIDE SEQUENCE [LARGE SCALE GENOMIC DNA]</scope>
</reference>
<evidence type="ECO:0000313" key="1">
    <source>
        <dbReference type="EMBL" id="KAJ0054712.1"/>
    </source>
</evidence>
<proteinExistence type="predicted"/>
<keyword evidence="2" id="KW-1185">Reference proteome</keyword>
<name>A0ACC0ZSN8_9ROSI</name>